<dbReference type="GO" id="GO:0046328">
    <property type="term" value="P:regulation of JNK cascade"/>
    <property type="evidence" value="ECO:0000318"/>
    <property type="project" value="GO_Central"/>
</dbReference>
<dbReference type="PaxDb" id="35128-Thaps1134"/>
<dbReference type="EMBL" id="CM000638">
    <property type="protein sequence ID" value="EED95713.1"/>
    <property type="molecule type" value="Genomic_DNA"/>
</dbReference>
<keyword evidence="5" id="KW-1185">Reference proteome</keyword>
<evidence type="ECO:0000256" key="1">
    <source>
        <dbReference type="SAM" id="MobiDB-lite"/>
    </source>
</evidence>
<dbReference type="PROSITE" id="PS50056">
    <property type="entry name" value="TYR_PHOSPHATASE_2"/>
    <property type="match status" value="1"/>
</dbReference>
<feature type="domain" description="Tyrosine-protein phosphatase" evidence="2">
    <location>
        <begin position="88"/>
        <end position="248"/>
    </location>
</feature>
<dbReference type="SUPFAM" id="SSF52799">
    <property type="entry name" value="(Phosphotyrosine protein) phosphatases II"/>
    <property type="match status" value="1"/>
</dbReference>
<proteinExistence type="predicted"/>
<name>B8BQ24_THAPS</name>
<dbReference type="RefSeq" id="XP_002286072.1">
    <property type="nucleotide sequence ID" value="XM_002286036.1"/>
</dbReference>
<dbReference type="InParanoid" id="B8BQ24"/>
<dbReference type="eggNOG" id="KOG1716">
    <property type="taxonomic scope" value="Eukaryota"/>
</dbReference>
<evidence type="ECO:0000313" key="4">
    <source>
        <dbReference type="EMBL" id="EED95713.1"/>
    </source>
</evidence>
<dbReference type="AlphaFoldDB" id="B8BQ24"/>
<feature type="region of interest" description="Disordered" evidence="1">
    <location>
        <begin position="117"/>
        <end position="143"/>
    </location>
</feature>
<protein>
    <submittedName>
        <fullName evidence="4">Dual specificity phosphatase</fullName>
    </submittedName>
</protein>
<gene>
    <name evidence="4" type="ORF">THAPSDRAFT_1134</name>
</gene>
<feature type="domain" description="Tyrosine specific protein phosphatases" evidence="3">
    <location>
        <begin position="163"/>
        <end position="230"/>
    </location>
</feature>
<dbReference type="OMA" id="CLVHCAK"/>
<dbReference type="STRING" id="35128.B8BQ24"/>
<dbReference type="PANTHER" id="PTHR46377:SF1">
    <property type="entry name" value="DUAL SPECIFICITY PROTEIN PHOSPHATASE 19"/>
    <property type="match status" value="1"/>
</dbReference>
<dbReference type="PROSITE" id="PS50054">
    <property type="entry name" value="TYR_PHOSPHATASE_DUAL"/>
    <property type="match status" value="1"/>
</dbReference>
<dbReference type="GO" id="GO:0008579">
    <property type="term" value="F:JUN kinase phosphatase activity"/>
    <property type="evidence" value="ECO:0000318"/>
    <property type="project" value="GO_Central"/>
</dbReference>
<evidence type="ECO:0000313" key="5">
    <source>
        <dbReference type="Proteomes" id="UP000001449"/>
    </source>
</evidence>
<dbReference type="KEGG" id="tps:THAPSDRAFT_1134"/>
<dbReference type="GeneID" id="7445301"/>
<evidence type="ECO:0000259" key="3">
    <source>
        <dbReference type="PROSITE" id="PS50056"/>
    </source>
</evidence>
<dbReference type="Proteomes" id="UP000001449">
    <property type="component" value="Chromosome 1"/>
</dbReference>
<dbReference type="Pfam" id="PF00782">
    <property type="entry name" value="DSPc"/>
    <property type="match status" value="1"/>
</dbReference>
<sequence>MTSSSIGEVLPGLLWVGNLMSVTKIESLVQISTERRTARDEMHTSSASIRTIDSTSLSEKKAIVTVISILSNTNLIKFVTDALQRLRQDHLLQKEQYRLTQTDGTVEEDVIRKSIDNHDITDSKDATTNPSHDNSLEEQEDARTPMELEIRHVVVPLKDSLDSDLLSVLPDALDAIDKALDHGICLVHCAKGASRSVSVIIAYLLSRHPDKFNSFDDALRHVRKARPQAMPNARFAADLRRYEKDWKTKQHAK</sequence>
<dbReference type="InterPro" id="IPR000340">
    <property type="entry name" value="Dual-sp_phosphatase_cat-dom"/>
</dbReference>
<reference evidence="4 5" key="1">
    <citation type="journal article" date="2004" name="Science">
        <title>The genome of the diatom Thalassiosira pseudonana: ecology, evolution, and metabolism.</title>
        <authorList>
            <person name="Armbrust E.V."/>
            <person name="Berges J.A."/>
            <person name="Bowler C."/>
            <person name="Green B.R."/>
            <person name="Martinez D."/>
            <person name="Putnam N.H."/>
            <person name="Zhou S."/>
            <person name="Allen A.E."/>
            <person name="Apt K.E."/>
            <person name="Bechner M."/>
            <person name="Brzezinski M.A."/>
            <person name="Chaal B.K."/>
            <person name="Chiovitti A."/>
            <person name="Davis A.K."/>
            <person name="Demarest M.S."/>
            <person name="Detter J.C."/>
            <person name="Glavina T."/>
            <person name="Goodstein D."/>
            <person name="Hadi M.Z."/>
            <person name="Hellsten U."/>
            <person name="Hildebrand M."/>
            <person name="Jenkins B.D."/>
            <person name="Jurka J."/>
            <person name="Kapitonov V.V."/>
            <person name="Kroger N."/>
            <person name="Lau W.W."/>
            <person name="Lane T.W."/>
            <person name="Larimer F.W."/>
            <person name="Lippmeier J.C."/>
            <person name="Lucas S."/>
            <person name="Medina M."/>
            <person name="Montsant A."/>
            <person name="Obornik M."/>
            <person name="Parker M.S."/>
            <person name="Palenik B."/>
            <person name="Pazour G.J."/>
            <person name="Richardson P.M."/>
            <person name="Rynearson T.A."/>
            <person name="Saito M.A."/>
            <person name="Schwartz D.C."/>
            <person name="Thamatrakoln K."/>
            <person name="Valentin K."/>
            <person name="Vardi A."/>
            <person name="Wilkerson F.P."/>
            <person name="Rokhsar D.S."/>
        </authorList>
    </citation>
    <scope>NUCLEOTIDE SEQUENCE [LARGE SCALE GENOMIC DNA]</scope>
    <source>
        <strain evidence="4 5">CCMP1335</strain>
    </source>
</reference>
<organism evidence="4 5">
    <name type="scientific">Thalassiosira pseudonana</name>
    <name type="common">Marine diatom</name>
    <name type="synonym">Cyclotella nana</name>
    <dbReference type="NCBI Taxonomy" id="35128"/>
    <lineage>
        <taxon>Eukaryota</taxon>
        <taxon>Sar</taxon>
        <taxon>Stramenopiles</taxon>
        <taxon>Ochrophyta</taxon>
        <taxon>Bacillariophyta</taxon>
        <taxon>Coscinodiscophyceae</taxon>
        <taxon>Thalassiosirophycidae</taxon>
        <taxon>Thalassiosirales</taxon>
        <taxon>Thalassiosiraceae</taxon>
        <taxon>Thalassiosira</taxon>
    </lineage>
</organism>
<evidence type="ECO:0000259" key="2">
    <source>
        <dbReference type="PROSITE" id="PS50054"/>
    </source>
</evidence>
<dbReference type="Gene3D" id="3.90.190.10">
    <property type="entry name" value="Protein tyrosine phosphatase superfamily"/>
    <property type="match status" value="1"/>
</dbReference>
<dbReference type="InterPro" id="IPR020422">
    <property type="entry name" value="TYR_PHOSPHATASE_DUAL_dom"/>
</dbReference>
<dbReference type="HOGENOM" id="CLU_1100375_0_0_1"/>
<dbReference type="GO" id="GO:0005737">
    <property type="term" value="C:cytoplasm"/>
    <property type="evidence" value="ECO:0000318"/>
    <property type="project" value="GO_Central"/>
</dbReference>
<dbReference type="PANTHER" id="PTHR46377">
    <property type="entry name" value="DUAL SPECIFICITY PROTEIN PHOSPHATASE 19"/>
    <property type="match status" value="1"/>
</dbReference>
<reference evidence="4 5" key="2">
    <citation type="journal article" date="2008" name="Nature">
        <title>The Phaeodactylum genome reveals the evolutionary history of diatom genomes.</title>
        <authorList>
            <person name="Bowler C."/>
            <person name="Allen A.E."/>
            <person name="Badger J.H."/>
            <person name="Grimwood J."/>
            <person name="Jabbari K."/>
            <person name="Kuo A."/>
            <person name="Maheswari U."/>
            <person name="Martens C."/>
            <person name="Maumus F."/>
            <person name="Otillar R.P."/>
            <person name="Rayko E."/>
            <person name="Salamov A."/>
            <person name="Vandepoele K."/>
            <person name="Beszteri B."/>
            <person name="Gruber A."/>
            <person name="Heijde M."/>
            <person name="Katinka M."/>
            <person name="Mock T."/>
            <person name="Valentin K."/>
            <person name="Verret F."/>
            <person name="Berges J.A."/>
            <person name="Brownlee C."/>
            <person name="Cadoret J.P."/>
            <person name="Chiovitti A."/>
            <person name="Choi C.J."/>
            <person name="Coesel S."/>
            <person name="De Martino A."/>
            <person name="Detter J.C."/>
            <person name="Durkin C."/>
            <person name="Falciatore A."/>
            <person name="Fournet J."/>
            <person name="Haruta M."/>
            <person name="Huysman M.J."/>
            <person name="Jenkins B.D."/>
            <person name="Jiroutova K."/>
            <person name="Jorgensen R.E."/>
            <person name="Joubert Y."/>
            <person name="Kaplan A."/>
            <person name="Kroger N."/>
            <person name="Kroth P.G."/>
            <person name="La Roche J."/>
            <person name="Lindquist E."/>
            <person name="Lommer M."/>
            <person name="Martin-Jezequel V."/>
            <person name="Lopez P.J."/>
            <person name="Lucas S."/>
            <person name="Mangogna M."/>
            <person name="McGinnis K."/>
            <person name="Medlin L.K."/>
            <person name="Montsant A."/>
            <person name="Oudot-Le Secq M.P."/>
            <person name="Napoli C."/>
            <person name="Obornik M."/>
            <person name="Parker M.S."/>
            <person name="Petit J.L."/>
            <person name="Porcel B.M."/>
            <person name="Poulsen N."/>
            <person name="Robison M."/>
            <person name="Rychlewski L."/>
            <person name="Rynearson T.A."/>
            <person name="Schmutz J."/>
            <person name="Shapiro H."/>
            <person name="Siaut M."/>
            <person name="Stanley M."/>
            <person name="Sussman M.R."/>
            <person name="Taylor A.R."/>
            <person name="Vardi A."/>
            <person name="von Dassow P."/>
            <person name="Vyverman W."/>
            <person name="Willis A."/>
            <person name="Wyrwicz L.S."/>
            <person name="Rokhsar D.S."/>
            <person name="Weissenbach J."/>
            <person name="Armbrust E.V."/>
            <person name="Green B.R."/>
            <person name="Van de Peer Y."/>
            <person name="Grigoriev I.V."/>
        </authorList>
    </citation>
    <scope>NUCLEOTIDE SEQUENCE [LARGE SCALE GENOMIC DNA]</scope>
    <source>
        <strain evidence="4 5">CCMP1335</strain>
    </source>
</reference>
<dbReference type="InterPro" id="IPR029021">
    <property type="entry name" value="Prot-tyrosine_phosphatase-like"/>
</dbReference>
<accession>B8BQ24</accession>
<dbReference type="SMART" id="SM00195">
    <property type="entry name" value="DSPc"/>
    <property type="match status" value="1"/>
</dbReference>
<dbReference type="InterPro" id="IPR000387">
    <property type="entry name" value="Tyr_Pase_dom"/>
</dbReference>